<protein>
    <recommendedName>
        <fullName evidence="5">DUF333 domain-containing protein</fullName>
    </recommendedName>
</protein>
<dbReference type="HOGENOM" id="CLU_1022428_0_0_11"/>
<dbReference type="EMBL" id="CP001737">
    <property type="protein sequence ID" value="ACV80369.1"/>
    <property type="molecule type" value="Genomic_DNA"/>
</dbReference>
<keyword evidence="2" id="KW-0732">Signal</keyword>
<evidence type="ECO:0000313" key="3">
    <source>
        <dbReference type="EMBL" id="ACV80369.1"/>
    </source>
</evidence>
<feature type="signal peptide" evidence="2">
    <location>
        <begin position="1"/>
        <end position="35"/>
    </location>
</feature>
<evidence type="ECO:0000256" key="2">
    <source>
        <dbReference type="SAM" id="SignalP"/>
    </source>
</evidence>
<feature type="compositionally biased region" description="Low complexity" evidence="1">
    <location>
        <begin position="66"/>
        <end position="92"/>
    </location>
</feature>
<keyword evidence="4" id="KW-1185">Reference proteome</keyword>
<dbReference type="eggNOG" id="ENOG5034797">
    <property type="taxonomic scope" value="Bacteria"/>
</dbReference>
<dbReference type="InParanoid" id="C8XHR6"/>
<dbReference type="Proteomes" id="UP000002218">
    <property type="component" value="Chromosome"/>
</dbReference>
<dbReference type="PROSITE" id="PS51257">
    <property type="entry name" value="PROKAR_LIPOPROTEIN"/>
    <property type="match status" value="1"/>
</dbReference>
<evidence type="ECO:0000256" key="1">
    <source>
        <dbReference type="SAM" id="MobiDB-lite"/>
    </source>
</evidence>
<dbReference type="KEGG" id="nml:Namu_4079"/>
<feature type="chain" id="PRO_5039438129" description="DUF333 domain-containing protein" evidence="2">
    <location>
        <begin position="36"/>
        <end position="272"/>
    </location>
</feature>
<name>C8XHR6_NAKMY</name>
<proteinExistence type="predicted"/>
<evidence type="ECO:0000313" key="4">
    <source>
        <dbReference type="Proteomes" id="UP000002218"/>
    </source>
</evidence>
<feature type="region of interest" description="Disordered" evidence="1">
    <location>
        <begin position="46"/>
        <end position="92"/>
    </location>
</feature>
<reference evidence="3 4" key="2">
    <citation type="journal article" date="2010" name="Stand. Genomic Sci.">
        <title>Complete genome sequence of Nakamurella multipartita type strain (Y-104).</title>
        <authorList>
            <person name="Tice H."/>
            <person name="Mayilraj S."/>
            <person name="Sims D."/>
            <person name="Lapidus A."/>
            <person name="Nolan M."/>
            <person name="Lucas S."/>
            <person name="Glavina Del Rio T."/>
            <person name="Copeland A."/>
            <person name="Cheng J.F."/>
            <person name="Meincke L."/>
            <person name="Bruce D."/>
            <person name="Goodwin L."/>
            <person name="Pitluck S."/>
            <person name="Ivanova N."/>
            <person name="Mavromatis K."/>
            <person name="Ovchinnikova G."/>
            <person name="Pati A."/>
            <person name="Chen A."/>
            <person name="Palaniappan K."/>
            <person name="Land M."/>
            <person name="Hauser L."/>
            <person name="Chang Y.J."/>
            <person name="Jeffries C.D."/>
            <person name="Detter J.C."/>
            <person name="Brettin T."/>
            <person name="Rohde M."/>
            <person name="Goker M."/>
            <person name="Bristow J."/>
            <person name="Eisen J.A."/>
            <person name="Markowitz V."/>
            <person name="Hugenholtz P."/>
            <person name="Kyrpides N.C."/>
            <person name="Klenk H.P."/>
            <person name="Chen F."/>
        </authorList>
    </citation>
    <scope>NUCLEOTIDE SEQUENCE [LARGE SCALE GENOMIC DNA]</scope>
    <source>
        <strain evidence="4">ATCC 700099 / DSM 44233 / CIP 104796 / JCM 9543 / NBRC 105858 / Y-104</strain>
    </source>
</reference>
<evidence type="ECO:0008006" key="5">
    <source>
        <dbReference type="Google" id="ProtNLM"/>
    </source>
</evidence>
<gene>
    <name evidence="3" type="ordered locus">Namu_4079</name>
</gene>
<reference evidence="4" key="1">
    <citation type="submission" date="2009-09" db="EMBL/GenBank/DDBJ databases">
        <title>The complete genome of Nakamurella multipartita DSM 44233.</title>
        <authorList>
            <consortium name="US DOE Joint Genome Institute (JGI-PGF)"/>
            <person name="Lucas S."/>
            <person name="Copeland A."/>
            <person name="Lapidus A."/>
            <person name="Glavina del Rio T."/>
            <person name="Dalin E."/>
            <person name="Tice H."/>
            <person name="Bruce D."/>
            <person name="Goodwin L."/>
            <person name="Pitluck S."/>
            <person name="Kyrpides N."/>
            <person name="Mavromatis K."/>
            <person name="Ivanova N."/>
            <person name="Ovchinnikova G."/>
            <person name="Sims D."/>
            <person name="Meincke L."/>
            <person name="Brettin T."/>
            <person name="Detter J.C."/>
            <person name="Han C."/>
            <person name="Larimer F."/>
            <person name="Land M."/>
            <person name="Hauser L."/>
            <person name="Markowitz V."/>
            <person name="Cheng J.-F."/>
            <person name="Hugenholtz P."/>
            <person name="Woyke T."/>
            <person name="Wu D."/>
            <person name="Klenk H.-P."/>
            <person name="Eisen J.A."/>
        </authorList>
    </citation>
    <scope>NUCLEOTIDE SEQUENCE [LARGE SCALE GENOMIC DNA]</scope>
    <source>
        <strain evidence="4">ATCC 700099 / DSM 44233 / CIP 104796 / JCM 9543 / NBRC 105858 / Y-104</strain>
    </source>
</reference>
<feature type="compositionally biased region" description="Low complexity" evidence="1">
    <location>
        <begin position="46"/>
        <end position="59"/>
    </location>
</feature>
<dbReference type="STRING" id="479431.Namu_4079"/>
<organism evidence="3 4">
    <name type="scientific">Nakamurella multipartita (strain ATCC 700099 / DSM 44233 / CIP 104796 / JCM 9543 / NBRC 105858 / Y-104)</name>
    <name type="common">Microsphaera multipartita</name>
    <dbReference type="NCBI Taxonomy" id="479431"/>
    <lineage>
        <taxon>Bacteria</taxon>
        <taxon>Bacillati</taxon>
        <taxon>Actinomycetota</taxon>
        <taxon>Actinomycetes</taxon>
        <taxon>Nakamurellales</taxon>
        <taxon>Nakamurellaceae</taxon>
        <taxon>Nakamurella</taxon>
    </lineage>
</organism>
<sequence precursor="true">MSTSRTRTAAAAPVAVTSVLVLALLSGCGSSGSTAGTSAAASSSAASVASSSPATRGSASTGGSGSATASSPTVSSPTAASPTAASSGAASAGATAEQEQYCRTSGGQVQTRAPYWNTNGSQNQWLALGGSATMCRFQADDEAKSRIYVDLTTLSSTEPTLAGLAYLSKVPMPASTGGGNPATGYCSKELNGSSTFGGGVSASGGGWVAQQDPDDVVVSLCVFPDGSFIDEWGLAYHSAGEVRGQDLTTVMRYQPSGSLPPVFPSGSAQPTS</sequence>
<accession>C8XHR6</accession>
<dbReference type="AlphaFoldDB" id="C8XHR6"/>